<comment type="similarity">
    <text evidence="1 2">Belongs to the YPI1 family.</text>
</comment>
<dbReference type="PANTHER" id="PTHR20835">
    <property type="entry name" value="E3 UBIQUITIN-PROTEIN LIGASE PPP1R11-RELATED"/>
    <property type="match status" value="1"/>
</dbReference>
<gene>
    <name evidence="4" type="ORF">BASA50_003054</name>
</gene>
<evidence type="ECO:0000256" key="1">
    <source>
        <dbReference type="ARBA" id="ARBA00005605"/>
    </source>
</evidence>
<proteinExistence type="inferred from homology"/>
<comment type="subcellular location">
    <subcellularLocation>
        <location evidence="2">Nucleus</location>
    </subcellularLocation>
</comment>
<comment type="function">
    <text evidence="2">Regulator of type 1 phosphatases which maintains protein phosphatase activity under strict control.</text>
</comment>
<reference evidence="4 5" key="1">
    <citation type="submission" date="2021-02" db="EMBL/GenBank/DDBJ databases">
        <title>Variation within the Batrachochytrium salamandrivorans European outbreak.</title>
        <authorList>
            <person name="Kelly M."/>
            <person name="Pasmans F."/>
            <person name="Shea T.P."/>
            <person name="Munoz J.F."/>
            <person name="Carranza S."/>
            <person name="Cuomo C.A."/>
            <person name="Martel A."/>
        </authorList>
    </citation>
    <scope>NUCLEOTIDE SEQUENCE [LARGE SCALE GENOMIC DNA]</scope>
    <source>
        <strain evidence="4 5">AMFP18/2</strain>
    </source>
</reference>
<keyword evidence="5" id="KW-1185">Reference proteome</keyword>
<protein>
    <recommendedName>
        <fullName evidence="2">Type 1 phosphatases regulator</fullName>
    </recommendedName>
</protein>
<evidence type="ECO:0000256" key="2">
    <source>
        <dbReference type="RuleBase" id="RU367162"/>
    </source>
</evidence>
<feature type="region of interest" description="Disordered" evidence="3">
    <location>
        <begin position="1"/>
        <end position="40"/>
    </location>
</feature>
<keyword evidence="2" id="KW-0539">Nucleus</keyword>
<evidence type="ECO:0000313" key="4">
    <source>
        <dbReference type="EMBL" id="KAH6599357.1"/>
    </source>
</evidence>
<comment type="caution">
    <text evidence="4">The sequence shown here is derived from an EMBL/GenBank/DDBJ whole genome shotgun (WGS) entry which is preliminary data.</text>
</comment>
<name>A0ABQ8FMK4_9FUNG</name>
<evidence type="ECO:0000313" key="5">
    <source>
        <dbReference type="Proteomes" id="UP001648503"/>
    </source>
</evidence>
<dbReference type="Proteomes" id="UP001648503">
    <property type="component" value="Unassembled WGS sequence"/>
</dbReference>
<dbReference type="Pfam" id="PF07491">
    <property type="entry name" value="PPI_Ypi1"/>
    <property type="match status" value="1"/>
</dbReference>
<organism evidence="4 5">
    <name type="scientific">Batrachochytrium salamandrivorans</name>
    <dbReference type="NCBI Taxonomy" id="1357716"/>
    <lineage>
        <taxon>Eukaryota</taxon>
        <taxon>Fungi</taxon>
        <taxon>Fungi incertae sedis</taxon>
        <taxon>Chytridiomycota</taxon>
        <taxon>Chytridiomycota incertae sedis</taxon>
        <taxon>Chytridiomycetes</taxon>
        <taxon>Rhizophydiales</taxon>
        <taxon>Rhizophydiales incertae sedis</taxon>
        <taxon>Batrachochytrium</taxon>
    </lineage>
</organism>
<accession>A0ABQ8FMK4</accession>
<feature type="compositionally biased region" description="Basic residues" evidence="3">
    <location>
        <begin position="147"/>
        <end position="169"/>
    </location>
</feature>
<sequence length="183" mass="20180">MSMNFSPQGSSQPTVSHESHSPDNSSARTLEDPIQSQAQSTVTNVLARPSLGSHTQTVILAVPQETAFSDEAVVGVLQLEGGNLDSNQRRVMWDDTAIDNELLGRKKSKVCCIYRKPHRPDGSSSSDCSSSEDSDPNEPNAYELQPRRSKHLQRKHHQTQTPHHKHNHNHDHDHGPIPSSSTA</sequence>
<evidence type="ECO:0000256" key="3">
    <source>
        <dbReference type="SAM" id="MobiDB-lite"/>
    </source>
</evidence>
<feature type="region of interest" description="Disordered" evidence="3">
    <location>
        <begin position="116"/>
        <end position="183"/>
    </location>
</feature>
<dbReference type="PANTHER" id="PTHR20835:SF0">
    <property type="entry name" value="E3 UBIQUITIN-PROTEIN LIGASE PPP1R11"/>
    <property type="match status" value="1"/>
</dbReference>
<dbReference type="EMBL" id="JAFCIX010000066">
    <property type="protein sequence ID" value="KAH6599357.1"/>
    <property type="molecule type" value="Genomic_DNA"/>
</dbReference>
<dbReference type="InterPro" id="IPR011107">
    <property type="entry name" value="PPI_Ypi1"/>
</dbReference>